<organism evidence="7 8">
    <name type="scientific">Hohenbuehelia grisea</name>
    <dbReference type="NCBI Taxonomy" id="104357"/>
    <lineage>
        <taxon>Eukaryota</taxon>
        <taxon>Fungi</taxon>
        <taxon>Dikarya</taxon>
        <taxon>Basidiomycota</taxon>
        <taxon>Agaricomycotina</taxon>
        <taxon>Agaricomycetes</taxon>
        <taxon>Agaricomycetidae</taxon>
        <taxon>Agaricales</taxon>
        <taxon>Pleurotineae</taxon>
        <taxon>Pleurotaceae</taxon>
        <taxon>Hohenbuehelia</taxon>
    </lineage>
</organism>
<evidence type="ECO:0000256" key="2">
    <source>
        <dbReference type="ARBA" id="ARBA00010446"/>
    </source>
</evidence>
<dbReference type="SMART" id="SM00075">
    <property type="entry name" value="HYDRO"/>
    <property type="match status" value="1"/>
</dbReference>
<dbReference type="Pfam" id="PF01185">
    <property type="entry name" value="Hydrophobin"/>
    <property type="match status" value="1"/>
</dbReference>
<evidence type="ECO:0000256" key="1">
    <source>
        <dbReference type="ARBA" id="ARBA00004191"/>
    </source>
</evidence>
<evidence type="ECO:0000313" key="8">
    <source>
        <dbReference type="Proteomes" id="UP001556367"/>
    </source>
</evidence>
<keyword evidence="3 6" id="KW-0134">Cell wall</keyword>
<keyword evidence="4 6" id="KW-0964">Secreted</keyword>
<evidence type="ECO:0000256" key="3">
    <source>
        <dbReference type="ARBA" id="ARBA00022512"/>
    </source>
</evidence>
<keyword evidence="8" id="KW-1185">Reference proteome</keyword>
<keyword evidence="5 6" id="KW-1015">Disulfide bond</keyword>
<comment type="similarity">
    <text evidence="2 6">Belongs to the fungal hydrophobin family.</text>
</comment>
<evidence type="ECO:0000256" key="4">
    <source>
        <dbReference type="ARBA" id="ARBA00022525"/>
    </source>
</evidence>
<proteinExistence type="inferred from homology"/>
<sequence length="142" mass="14168">MFFSKTTIFASVVGLLATVAGAVPNPNPYYPGPHSSSDVVSSTSSSIIPEPTPPVTGNCNVGPVQCCNSLQESDSSSVSDIFNLLGSGLNLAGSTGQVGFACSPTVADTGLGGNTGCSQQAACCENTDFNGLIAIGCMPISL</sequence>
<dbReference type="Proteomes" id="UP001556367">
    <property type="component" value="Unassembled WGS sequence"/>
</dbReference>
<evidence type="ECO:0000256" key="5">
    <source>
        <dbReference type="ARBA" id="ARBA00023157"/>
    </source>
</evidence>
<dbReference type="EMBL" id="JASNQZ010000002">
    <property type="protein sequence ID" value="KAL0959648.1"/>
    <property type="molecule type" value="Genomic_DNA"/>
</dbReference>
<accession>A0ABR3JWJ6</accession>
<comment type="caution">
    <text evidence="7">The sequence shown here is derived from an EMBL/GenBank/DDBJ whole genome shotgun (WGS) entry which is preliminary data.</text>
</comment>
<evidence type="ECO:0000256" key="6">
    <source>
        <dbReference type="RuleBase" id="RU365009"/>
    </source>
</evidence>
<feature type="signal peptide" evidence="6">
    <location>
        <begin position="1"/>
        <end position="22"/>
    </location>
</feature>
<keyword evidence="6" id="KW-0732">Signal</keyword>
<dbReference type="CDD" id="cd23507">
    <property type="entry name" value="hydrophobin_I"/>
    <property type="match status" value="1"/>
</dbReference>
<feature type="chain" id="PRO_5044999027" description="Hydrophobin" evidence="6">
    <location>
        <begin position="23"/>
        <end position="142"/>
    </location>
</feature>
<evidence type="ECO:0000313" key="7">
    <source>
        <dbReference type="EMBL" id="KAL0959648.1"/>
    </source>
</evidence>
<name>A0ABR3JWJ6_9AGAR</name>
<dbReference type="InterPro" id="IPR001338">
    <property type="entry name" value="Class_I_Hydrophobin"/>
</dbReference>
<comment type="subcellular location">
    <subcellularLocation>
        <location evidence="1 6">Secreted</location>
        <location evidence="1 6">Cell wall</location>
    </subcellularLocation>
</comment>
<reference evidence="8" key="1">
    <citation type="submission" date="2024-06" db="EMBL/GenBank/DDBJ databases">
        <title>Multi-omics analyses provide insights into the biosynthesis of the anticancer antibiotic pleurotin in Hohenbuehelia grisea.</title>
        <authorList>
            <person name="Weaver J.A."/>
            <person name="Alberti F."/>
        </authorList>
    </citation>
    <scope>NUCLEOTIDE SEQUENCE [LARGE SCALE GENOMIC DNA]</scope>
    <source>
        <strain evidence="8">T-177</strain>
    </source>
</reference>
<gene>
    <name evidence="7" type="ORF">HGRIS_011350</name>
</gene>
<protein>
    <recommendedName>
        <fullName evidence="6">Hydrophobin</fullName>
    </recommendedName>
</protein>